<keyword evidence="2" id="KW-0540">Nuclease</keyword>
<dbReference type="InterPro" id="IPR014721">
    <property type="entry name" value="Ribsml_uS5_D2-typ_fold_subgr"/>
</dbReference>
<keyword evidence="9" id="KW-1185">Reference proteome</keyword>
<evidence type="ECO:0000256" key="6">
    <source>
        <dbReference type="NCBIfam" id="TIGR00188"/>
    </source>
</evidence>
<feature type="region of interest" description="Disordered" evidence="7">
    <location>
        <begin position="99"/>
        <end position="120"/>
    </location>
</feature>
<evidence type="ECO:0000313" key="8">
    <source>
        <dbReference type="EMBL" id="GAA3733153.1"/>
    </source>
</evidence>
<evidence type="ECO:0000256" key="4">
    <source>
        <dbReference type="ARBA" id="ARBA00022801"/>
    </source>
</evidence>
<dbReference type="EC" id="3.1.26.5" evidence="6"/>
<proteinExistence type="predicted"/>
<evidence type="ECO:0000313" key="9">
    <source>
        <dbReference type="Proteomes" id="UP001500908"/>
    </source>
</evidence>
<dbReference type="PANTHER" id="PTHR33992">
    <property type="entry name" value="RIBONUCLEASE P PROTEIN COMPONENT"/>
    <property type="match status" value="1"/>
</dbReference>
<keyword evidence="1" id="KW-0819">tRNA processing</keyword>
<evidence type="ECO:0000256" key="2">
    <source>
        <dbReference type="ARBA" id="ARBA00022722"/>
    </source>
</evidence>
<organism evidence="8 9">
    <name type="scientific">Salinactinospora qingdaonensis</name>
    <dbReference type="NCBI Taxonomy" id="702744"/>
    <lineage>
        <taxon>Bacteria</taxon>
        <taxon>Bacillati</taxon>
        <taxon>Actinomycetota</taxon>
        <taxon>Actinomycetes</taxon>
        <taxon>Streptosporangiales</taxon>
        <taxon>Nocardiopsidaceae</taxon>
        <taxon>Salinactinospora</taxon>
    </lineage>
</organism>
<name>A0ABP7F7M9_9ACTN</name>
<keyword evidence="4" id="KW-0378">Hydrolase</keyword>
<protein>
    <recommendedName>
        <fullName evidence="6">Ribonuclease P protein component</fullName>
        <ecNumber evidence="6">3.1.26.5</ecNumber>
    </recommendedName>
</protein>
<dbReference type="PANTHER" id="PTHR33992:SF1">
    <property type="entry name" value="RIBONUCLEASE P PROTEIN COMPONENT"/>
    <property type="match status" value="1"/>
</dbReference>
<evidence type="ECO:0000256" key="1">
    <source>
        <dbReference type="ARBA" id="ARBA00022694"/>
    </source>
</evidence>
<dbReference type="InterPro" id="IPR000100">
    <property type="entry name" value="RNase_P"/>
</dbReference>
<keyword evidence="5" id="KW-0694">RNA-binding</keyword>
<dbReference type="EMBL" id="BAABDD010000004">
    <property type="protein sequence ID" value="GAA3733153.1"/>
    <property type="molecule type" value="Genomic_DNA"/>
</dbReference>
<dbReference type="InterPro" id="IPR020568">
    <property type="entry name" value="Ribosomal_Su5_D2-typ_SF"/>
</dbReference>
<evidence type="ECO:0000256" key="3">
    <source>
        <dbReference type="ARBA" id="ARBA00022759"/>
    </source>
</evidence>
<dbReference type="Pfam" id="PF00825">
    <property type="entry name" value="Ribonuclease_P"/>
    <property type="match status" value="1"/>
</dbReference>
<dbReference type="Gene3D" id="3.30.230.10">
    <property type="match status" value="1"/>
</dbReference>
<evidence type="ECO:0000256" key="7">
    <source>
        <dbReference type="SAM" id="MobiDB-lite"/>
    </source>
</evidence>
<keyword evidence="3" id="KW-0255">Endonuclease</keyword>
<reference evidence="9" key="1">
    <citation type="journal article" date="2019" name="Int. J. Syst. Evol. Microbiol.">
        <title>The Global Catalogue of Microorganisms (GCM) 10K type strain sequencing project: providing services to taxonomists for standard genome sequencing and annotation.</title>
        <authorList>
            <consortium name="The Broad Institute Genomics Platform"/>
            <consortium name="The Broad Institute Genome Sequencing Center for Infectious Disease"/>
            <person name="Wu L."/>
            <person name="Ma J."/>
        </authorList>
    </citation>
    <scope>NUCLEOTIDE SEQUENCE [LARGE SCALE GENOMIC DNA]</scope>
    <source>
        <strain evidence="9">JCM 17137</strain>
    </source>
</reference>
<sequence length="120" mass="13103">MRNGRRAGRQSLTVIYLPPPKSEDTHAGAAPKVGFIVSKAVGPAVTRKRVQRRLRHLMRQRVSALPAGSLLVVRAKPLAATQRYDMLAAQLDGALAQVTRSRNEATRRRGGRGRGAPENM</sequence>
<comment type="caution">
    <text evidence="8">The sequence shown here is derived from an EMBL/GenBank/DDBJ whole genome shotgun (WGS) entry which is preliminary data.</text>
</comment>
<evidence type="ECO:0000256" key="5">
    <source>
        <dbReference type="ARBA" id="ARBA00022884"/>
    </source>
</evidence>
<gene>
    <name evidence="8" type="primary">rnpA</name>
    <name evidence="8" type="ORF">GCM10022402_12070</name>
</gene>
<dbReference type="SUPFAM" id="SSF54211">
    <property type="entry name" value="Ribosomal protein S5 domain 2-like"/>
    <property type="match status" value="1"/>
</dbReference>
<dbReference type="NCBIfam" id="TIGR00188">
    <property type="entry name" value="rnpA"/>
    <property type="match status" value="1"/>
</dbReference>
<accession>A0ABP7F7M9</accession>
<dbReference type="Proteomes" id="UP001500908">
    <property type="component" value="Unassembled WGS sequence"/>
</dbReference>